<dbReference type="Gene3D" id="3.40.50.2300">
    <property type="match status" value="1"/>
</dbReference>
<evidence type="ECO:0000313" key="2">
    <source>
        <dbReference type="EMBL" id="MCU4743249.1"/>
    </source>
</evidence>
<evidence type="ECO:0000259" key="1">
    <source>
        <dbReference type="SMART" id="SM00091"/>
    </source>
</evidence>
<proteinExistence type="predicted"/>
<dbReference type="CDD" id="cd00130">
    <property type="entry name" value="PAS"/>
    <property type="match status" value="1"/>
</dbReference>
<dbReference type="AlphaFoldDB" id="A0AAP2Z361"/>
<dbReference type="Pfam" id="PF08448">
    <property type="entry name" value="PAS_4"/>
    <property type="match status" value="1"/>
</dbReference>
<sequence length="285" mass="31718">MTRDTPDSLESAPDRAMDRHPVERSIVVCYVDDDPTFRDRVRSAFADDDRLEVRTEASLEAAKRHLDSIECLVSAETPLVGSEGEDGNEREHEHDTDLESLEAIHERDPELPVVYFTDERREELLARRCSIQSPWTDCLQKGDDDVTLALLGSRIRTLVDRQRQSTLARRTIVALETVQNGVAIVTPQGTFEFVDRVFAATFGTDPDDLLDQPWHTVFPDEEADRLRSTALPTVDDGWRWTGRCTGTHASGTTVTTRTDIVGLEDGGLVFVLGDSTDSTGENGSS</sequence>
<dbReference type="InterPro" id="IPR011006">
    <property type="entry name" value="CheY-like_superfamily"/>
</dbReference>
<evidence type="ECO:0000313" key="3">
    <source>
        <dbReference type="Proteomes" id="UP001321018"/>
    </source>
</evidence>
<dbReference type="SUPFAM" id="SSF52172">
    <property type="entry name" value="CheY-like"/>
    <property type="match status" value="1"/>
</dbReference>
<organism evidence="2 3">
    <name type="scientific">Natronoglomus mannanivorans</name>
    <dbReference type="NCBI Taxonomy" id="2979990"/>
    <lineage>
        <taxon>Archaea</taxon>
        <taxon>Methanobacteriati</taxon>
        <taxon>Methanobacteriota</taxon>
        <taxon>Stenosarchaea group</taxon>
        <taxon>Halobacteria</taxon>
        <taxon>Halobacteriales</taxon>
        <taxon>Natrialbaceae</taxon>
        <taxon>Natronoglomus</taxon>
    </lineage>
</organism>
<feature type="domain" description="PAS" evidence="1">
    <location>
        <begin position="169"/>
        <end position="235"/>
    </location>
</feature>
<name>A0AAP2Z361_9EURY</name>
<gene>
    <name evidence="2" type="ORF">OB960_17825</name>
</gene>
<dbReference type="Proteomes" id="UP001321018">
    <property type="component" value="Unassembled WGS sequence"/>
</dbReference>
<dbReference type="SUPFAM" id="SSF55785">
    <property type="entry name" value="PYP-like sensor domain (PAS domain)"/>
    <property type="match status" value="1"/>
</dbReference>
<accession>A0AAP2Z361</accession>
<dbReference type="RefSeq" id="WP_338005061.1">
    <property type="nucleotide sequence ID" value="NZ_JAOPKA010000013.1"/>
</dbReference>
<dbReference type="InterPro" id="IPR035965">
    <property type="entry name" value="PAS-like_dom_sf"/>
</dbReference>
<dbReference type="SMART" id="SM00091">
    <property type="entry name" value="PAS"/>
    <property type="match status" value="1"/>
</dbReference>
<dbReference type="Gene3D" id="3.30.450.20">
    <property type="entry name" value="PAS domain"/>
    <property type="match status" value="1"/>
</dbReference>
<dbReference type="EMBL" id="JAOPKA010000013">
    <property type="protein sequence ID" value="MCU4743249.1"/>
    <property type="molecule type" value="Genomic_DNA"/>
</dbReference>
<dbReference type="InterPro" id="IPR013656">
    <property type="entry name" value="PAS_4"/>
</dbReference>
<dbReference type="InterPro" id="IPR000014">
    <property type="entry name" value="PAS"/>
</dbReference>
<comment type="caution">
    <text evidence="2">The sequence shown here is derived from an EMBL/GenBank/DDBJ whole genome shotgun (WGS) entry which is preliminary data.</text>
</comment>
<protein>
    <submittedName>
        <fullName evidence="2">PAS domain-containing protein</fullName>
    </submittedName>
</protein>
<reference evidence="2" key="1">
    <citation type="submission" date="2022-09" db="EMBL/GenBank/DDBJ databases">
        <title>Enrichment on poylsaccharides allowed isolation of novel metabolic and taxonomic groups of Haloarchaea.</title>
        <authorList>
            <person name="Sorokin D.Y."/>
            <person name="Elcheninov A.G."/>
            <person name="Khizhniak T.V."/>
            <person name="Kolganova T.V."/>
            <person name="Kublanov I.V."/>
        </authorList>
    </citation>
    <scope>NUCLEOTIDE SEQUENCE</scope>
    <source>
        <strain evidence="2">AArc-xg1-1</strain>
    </source>
</reference>